<feature type="compositionally biased region" description="Low complexity" evidence="1">
    <location>
        <begin position="31"/>
        <end position="44"/>
    </location>
</feature>
<feature type="region of interest" description="Disordered" evidence="1">
    <location>
        <begin position="29"/>
        <end position="51"/>
    </location>
</feature>
<evidence type="ECO:0000256" key="2">
    <source>
        <dbReference type="SAM" id="SignalP"/>
    </source>
</evidence>
<keyword evidence="2" id="KW-0732">Signal</keyword>
<dbReference type="InterPro" id="IPR006059">
    <property type="entry name" value="SBP"/>
</dbReference>
<dbReference type="PROSITE" id="PS51257">
    <property type="entry name" value="PROKAR_LIPOPROTEIN"/>
    <property type="match status" value="1"/>
</dbReference>
<keyword evidence="4" id="KW-1185">Reference proteome</keyword>
<sequence length="492" mass="54202">MKGLSKKLFALLLTLVMVISLVACGKKEETTNTVTETTPTTAPVEEAEDETEEIAEATPTTAPVEDKYPAFDFGGRTIKVGIWWDYFYTSAHKDISEDPGMTNAETAQMKLDNIRRIEEKYNCRIEYVNLGWDGIIESINTSIAAGTPECDIYLSDLQFGIPAVVNGLAQDLTAIAPEGLDLFGEQKVLKPLDALGGTYLFTEQGLPVTGIYLGYNSTMVESLGLEDPQELFAKGEWTWDKFAEYTLAGTKDTDGNGTVDVYGYGGIFTDLVNGLVMNNGGTIAGESTEGLSSPAVTEVLEFINRIYNVDKSARPWNPDDWNDNLLAWSDGKVMFWTAQAWSLKQEADAAVAEGAELPFEYRVVPYPQGPRGDGKIYSPVSGNWYFIPVGVQEPGKVLQIFEEFMNWHGGDTELRDDPSWFESCFQRLEDVDVAYQTGVNLKLDPWGSLAPNFDFGNSVWTPIAVNKDKTVAQAVEAAKPSLQDALNIFYGN</sequence>
<evidence type="ECO:0000256" key="1">
    <source>
        <dbReference type="SAM" id="MobiDB-lite"/>
    </source>
</evidence>
<comment type="caution">
    <text evidence="3">The sequence shown here is derived from an EMBL/GenBank/DDBJ whole genome shotgun (WGS) entry which is preliminary data.</text>
</comment>
<evidence type="ECO:0000313" key="4">
    <source>
        <dbReference type="Proteomes" id="UP000574276"/>
    </source>
</evidence>
<protein>
    <submittedName>
        <fullName evidence="3">Carbohydrate ABC transporter substrate-binding protein</fullName>
    </submittedName>
</protein>
<dbReference type="EMBL" id="JACEGA010000001">
    <property type="protein sequence ID" value="MBB2184057.1"/>
    <property type="molecule type" value="Genomic_DNA"/>
</dbReference>
<evidence type="ECO:0000313" key="3">
    <source>
        <dbReference type="EMBL" id="MBB2184057.1"/>
    </source>
</evidence>
<dbReference type="Gene3D" id="3.40.190.10">
    <property type="entry name" value="Periplasmic binding protein-like II"/>
    <property type="match status" value="1"/>
</dbReference>
<dbReference type="SUPFAM" id="SSF53850">
    <property type="entry name" value="Periplasmic binding protein-like II"/>
    <property type="match status" value="1"/>
</dbReference>
<feature type="signal peptide" evidence="2">
    <location>
        <begin position="1"/>
        <end position="25"/>
    </location>
</feature>
<organism evidence="3 4">
    <name type="scientific">Variimorphobacter saccharofermentans</name>
    <dbReference type="NCBI Taxonomy" id="2755051"/>
    <lineage>
        <taxon>Bacteria</taxon>
        <taxon>Bacillati</taxon>
        <taxon>Bacillota</taxon>
        <taxon>Clostridia</taxon>
        <taxon>Lachnospirales</taxon>
        <taxon>Lachnospiraceae</taxon>
        <taxon>Variimorphobacter</taxon>
    </lineage>
</organism>
<dbReference type="Pfam" id="PF01547">
    <property type="entry name" value="SBP_bac_1"/>
    <property type="match status" value="1"/>
</dbReference>
<feature type="chain" id="PRO_5039234729" evidence="2">
    <location>
        <begin position="26"/>
        <end position="492"/>
    </location>
</feature>
<gene>
    <name evidence="3" type="ORF">H0486_14345</name>
</gene>
<proteinExistence type="predicted"/>
<dbReference type="Proteomes" id="UP000574276">
    <property type="component" value="Unassembled WGS sequence"/>
</dbReference>
<reference evidence="3 4" key="1">
    <citation type="submission" date="2020-07" db="EMBL/GenBank/DDBJ databases">
        <title>Characterization and genome sequencing of isolate MD1, a novel member within the family Lachnospiraceae.</title>
        <authorList>
            <person name="Rettenmaier R."/>
            <person name="Di Bello L."/>
            <person name="Zinser C."/>
            <person name="Scheitz K."/>
            <person name="Liebl W."/>
            <person name="Zverlov V."/>
        </authorList>
    </citation>
    <scope>NUCLEOTIDE SEQUENCE [LARGE SCALE GENOMIC DNA]</scope>
    <source>
        <strain evidence="3 4">MD1</strain>
    </source>
</reference>
<name>A0A839K3X5_9FIRM</name>
<dbReference type="AlphaFoldDB" id="A0A839K3X5"/>
<accession>A0A839K3X5</accession>
<dbReference type="RefSeq" id="WP_228353655.1">
    <property type="nucleotide sequence ID" value="NZ_JACEGA010000001.1"/>
</dbReference>